<dbReference type="GO" id="GO:0006284">
    <property type="term" value="P:base-excision repair"/>
    <property type="evidence" value="ECO:0007669"/>
    <property type="project" value="TreeGrafter"/>
</dbReference>
<organism evidence="9 12">
    <name type="scientific">Pediococcus damnosus</name>
    <dbReference type="NCBI Taxonomy" id="51663"/>
    <lineage>
        <taxon>Bacteria</taxon>
        <taxon>Bacillati</taxon>
        <taxon>Bacillota</taxon>
        <taxon>Bacilli</taxon>
        <taxon>Lactobacillales</taxon>
        <taxon>Lactobacillaceae</taxon>
        <taxon>Pediococcus</taxon>
    </lineage>
</organism>
<accession>A0A143B1G6</accession>
<keyword evidence="7 9" id="KW-0255">Endonuclease</keyword>
<evidence type="ECO:0000259" key="8">
    <source>
        <dbReference type="Pfam" id="PF01261"/>
    </source>
</evidence>
<feature type="binding site" evidence="7">
    <location>
        <position position="228"/>
    </location>
    <ligand>
        <name>Zn(2+)</name>
        <dbReference type="ChEBI" id="CHEBI:29105"/>
        <label>3</label>
    </ligand>
</feature>
<evidence type="ECO:0000256" key="6">
    <source>
        <dbReference type="ARBA" id="ARBA00023204"/>
    </source>
</evidence>
<comment type="catalytic activity">
    <reaction evidence="7">
        <text>Endonucleolytic cleavage to 5'-phosphooligonucleotide end-products.</text>
        <dbReference type="EC" id="3.1.21.2"/>
    </reaction>
</comment>
<keyword evidence="5 7" id="KW-0862">Zinc</keyword>
<feature type="binding site" evidence="7">
    <location>
        <position position="109"/>
    </location>
    <ligand>
        <name>Zn(2+)</name>
        <dbReference type="ChEBI" id="CHEBI:29105"/>
        <label>1</label>
    </ligand>
</feature>
<gene>
    <name evidence="7" type="primary">nfo</name>
    <name evidence="9" type="ORF">ADU70_0548</name>
    <name evidence="10" type="ORF">ADU72_2181</name>
</gene>
<evidence type="ECO:0000256" key="3">
    <source>
        <dbReference type="ARBA" id="ARBA00022763"/>
    </source>
</evidence>
<evidence type="ECO:0000256" key="7">
    <source>
        <dbReference type="HAMAP-Rule" id="MF_00152"/>
    </source>
</evidence>
<reference evidence="11 12" key="1">
    <citation type="journal article" date="2016" name="PLoS ONE">
        <title>The Identification of Novel Diagnostic Marker Genes for the Detection of Beer Spoiling Pediococcus damnosus Strains Using the BlAst Diagnostic Gene findEr.</title>
        <authorList>
            <person name="Behr J."/>
            <person name="Geissler A.J."/>
            <person name="Schmid J."/>
            <person name="Zehe A."/>
            <person name="Vogel R.F."/>
        </authorList>
    </citation>
    <scope>NUCLEOTIDE SEQUENCE [LARGE SCALE GENOMIC DNA]</scope>
    <source>
        <strain evidence="9 12">TMW 2.1533</strain>
        <strain evidence="10 11">TMW 2.1535</strain>
    </source>
</reference>
<dbReference type="GO" id="GO:0003677">
    <property type="term" value="F:DNA binding"/>
    <property type="evidence" value="ECO:0007669"/>
    <property type="project" value="InterPro"/>
</dbReference>
<evidence type="ECO:0000256" key="1">
    <source>
        <dbReference type="ARBA" id="ARBA00005340"/>
    </source>
</evidence>
<keyword evidence="11" id="KW-1185">Reference proteome</keyword>
<evidence type="ECO:0000313" key="12">
    <source>
        <dbReference type="Proteomes" id="UP000076405"/>
    </source>
</evidence>
<evidence type="ECO:0000313" key="9">
    <source>
        <dbReference type="EMBL" id="AMV62048.1"/>
    </source>
</evidence>
<feature type="binding site" evidence="7">
    <location>
        <position position="258"/>
    </location>
    <ligand>
        <name>Zn(2+)</name>
        <dbReference type="ChEBI" id="CHEBI:29105"/>
        <label>2</label>
    </ligand>
</feature>
<sequence>MLLGSHVSMKAPKMFLGSVETAISYQANTFMIYTGAPQNTRRKPISELNIPKGKQLMKEHKISNLIIHAPYIVNLGNTKKPESFRFGVEFLKEEIKRADALGASNIVLHPGAHVGAGSEAAIAQIVKGLDEILSESQEVKIAIETMAGKGTEVGKTFEEVGSIVHQVKQQNKIAVCFDTCHTSDAGYAIRDDFDGVLEEFDQKIGLNYLQVIHLNDSKNEQGSHKDRHENIGIGTIGFKALNKIAHYPQLTKIPKILETPWVKDPENAKLKYAPYGYELAMLKNETFDPDLISDILLQKPIDTFLK</sequence>
<dbReference type="PROSITE" id="PS00730">
    <property type="entry name" value="AP_NUCLEASE_F2_2"/>
    <property type="match status" value="1"/>
</dbReference>
<dbReference type="InterPro" id="IPR036237">
    <property type="entry name" value="Xyl_isomerase-like_sf"/>
</dbReference>
<dbReference type="SMART" id="SM00518">
    <property type="entry name" value="AP2Ec"/>
    <property type="match status" value="1"/>
</dbReference>
<feature type="binding site" evidence="7">
    <location>
        <position position="178"/>
    </location>
    <ligand>
        <name>Zn(2+)</name>
        <dbReference type="ChEBI" id="CHEBI:29105"/>
        <label>2</label>
    </ligand>
</feature>
<dbReference type="HAMAP" id="MF_00152">
    <property type="entry name" value="Nfo"/>
    <property type="match status" value="1"/>
</dbReference>
<feature type="binding site" evidence="7">
    <location>
        <position position="213"/>
    </location>
    <ligand>
        <name>Zn(2+)</name>
        <dbReference type="ChEBI" id="CHEBI:29105"/>
        <label>2</label>
    </ligand>
</feature>
<dbReference type="OrthoDB" id="9805666at2"/>
<dbReference type="Gene3D" id="3.20.20.150">
    <property type="entry name" value="Divalent-metal-dependent TIM barrel enzymes"/>
    <property type="match status" value="1"/>
</dbReference>
<proteinExistence type="inferred from homology"/>
<dbReference type="EMBL" id="CP012275">
    <property type="protein sequence ID" value="AMV62048.1"/>
    <property type="molecule type" value="Genomic_DNA"/>
</dbReference>
<feature type="binding site" evidence="7">
    <location>
        <position position="226"/>
    </location>
    <ligand>
        <name>Zn(2+)</name>
        <dbReference type="ChEBI" id="CHEBI:29105"/>
        <label>3</label>
    </ligand>
</feature>
<dbReference type="InterPro" id="IPR013022">
    <property type="entry name" value="Xyl_isomerase-like_TIM-brl"/>
</dbReference>
<dbReference type="NCBIfam" id="TIGR00587">
    <property type="entry name" value="nfo"/>
    <property type="match status" value="1"/>
</dbReference>
<keyword evidence="7" id="KW-0540">Nuclease</keyword>
<dbReference type="PANTHER" id="PTHR21445">
    <property type="entry name" value="ENDONUCLEASE IV ENDODEOXYRIBONUCLEASE IV"/>
    <property type="match status" value="1"/>
</dbReference>
<protein>
    <recommendedName>
        <fullName evidence="7">Probable endonuclease 4</fullName>
        <ecNumber evidence="7">3.1.21.2</ecNumber>
    </recommendedName>
    <alternativeName>
        <fullName evidence="7">Endodeoxyribonuclease IV</fullName>
    </alternativeName>
    <alternativeName>
        <fullName evidence="7">Endonuclease IV</fullName>
    </alternativeName>
</protein>
<name>A0A143B1G6_9LACO</name>
<dbReference type="KEGG" id="pdm:ADU72_2181"/>
<feature type="binding site" evidence="7">
    <location>
        <position position="144"/>
    </location>
    <ligand>
        <name>Zn(2+)</name>
        <dbReference type="ChEBI" id="CHEBI:29105"/>
        <label>2</label>
    </ligand>
</feature>
<evidence type="ECO:0000256" key="5">
    <source>
        <dbReference type="ARBA" id="ARBA00022833"/>
    </source>
</evidence>
<evidence type="ECO:0000256" key="2">
    <source>
        <dbReference type="ARBA" id="ARBA00022723"/>
    </source>
</evidence>
<dbReference type="GO" id="GO:0008833">
    <property type="term" value="F:deoxyribonuclease IV (phage-T4-induced) activity"/>
    <property type="evidence" value="ECO:0007669"/>
    <property type="project" value="UniProtKB-UniRule"/>
</dbReference>
<feature type="binding site" evidence="7">
    <location>
        <position position="68"/>
    </location>
    <ligand>
        <name>Zn(2+)</name>
        <dbReference type="ChEBI" id="CHEBI:29105"/>
        <label>1</label>
    </ligand>
</feature>
<keyword evidence="2 7" id="KW-0479">Metal-binding</keyword>
<comment type="cofactor">
    <cofactor evidence="7">
        <name>Zn(2+)</name>
        <dbReference type="ChEBI" id="CHEBI:29105"/>
    </cofactor>
    <text evidence="7">Binds 3 Zn(2+) ions.</text>
</comment>
<dbReference type="PROSITE" id="PS00731">
    <property type="entry name" value="AP_NUCLEASE_F2_3"/>
    <property type="match status" value="1"/>
</dbReference>
<dbReference type="Pfam" id="PF01261">
    <property type="entry name" value="AP_endonuc_2"/>
    <property type="match status" value="1"/>
</dbReference>
<feature type="domain" description="Xylose isomerase-like TIM barrel" evidence="8">
    <location>
        <begin position="24"/>
        <end position="267"/>
    </location>
</feature>
<keyword evidence="6 7" id="KW-0234">DNA repair</keyword>
<dbReference type="InterPro" id="IPR018246">
    <property type="entry name" value="AP_endonuc_F2_Zn_BS"/>
</dbReference>
<dbReference type="Proteomes" id="UP000076244">
    <property type="component" value="Chromosome"/>
</dbReference>
<dbReference type="InterPro" id="IPR001719">
    <property type="entry name" value="AP_endonuc_2"/>
</dbReference>
<dbReference type="EMBL" id="CP012288">
    <property type="protein sequence ID" value="AMV68102.1"/>
    <property type="molecule type" value="Genomic_DNA"/>
</dbReference>
<dbReference type="GO" id="GO:0008270">
    <property type="term" value="F:zinc ion binding"/>
    <property type="evidence" value="ECO:0007669"/>
    <property type="project" value="UniProtKB-UniRule"/>
</dbReference>
<dbReference type="NCBIfam" id="NF002196">
    <property type="entry name" value="PRK01060.1-1"/>
    <property type="match status" value="1"/>
</dbReference>
<dbReference type="Proteomes" id="UP000076405">
    <property type="component" value="Chromosome"/>
</dbReference>
<dbReference type="PROSITE" id="PS51432">
    <property type="entry name" value="AP_NUCLEASE_F2_4"/>
    <property type="match status" value="1"/>
</dbReference>
<dbReference type="SUPFAM" id="SSF51658">
    <property type="entry name" value="Xylose isomerase-like"/>
    <property type="match status" value="1"/>
</dbReference>
<dbReference type="AlphaFoldDB" id="A0A143B1G6"/>
<dbReference type="PANTHER" id="PTHR21445:SF0">
    <property type="entry name" value="APURINIC-APYRIMIDINIC ENDONUCLEASE"/>
    <property type="match status" value="1"/>
</dbReference>
<evidence type="ECO:0000313" key="10">
    <source>
        <dbReference type="EMBL" id="AMV68102.1"/>
    </source>
</evidence>
<comment type="function">
    <text evidence="7">Endonuclease IV plays a role in DNA repair. It cleaves phosphodiester bonds at apurinic or apyrimidinic (AP) sites, generating a 3'-hydroxyl group and a 5'-terminal sugar phosphate.</text>
</comment>
<feature type="binding site" evidence="7">
    <location>
        <position position="144"/>
    </location>
    <ligand>
        <name>Zn(2+)</name>
        <dbReference type="ChEBI" id="CHEBI:29105"/>
        <label>1</label>
    </ligand>
</feature>
<dbReference type="GO" id="GO:0003906">
    <property type="term" value="F:DNA-(apurinic or apyrimidinic site) endonuclease activity"/>
    <property type="evidence" value="ECO:0007669"/>
    <property type="project" value="TreeGrafter"/>
</dbReference>
<dbReference type="GeneID" id="57277339"/>
<keyword evidence="4 7" id="KW-0378">Hydrolase</keyword>
<dbReference type="FunFam" id="3.20.20.150:FF:000001">
    <property type="entry name" value="Probable endonuclease 4"/>
    <property type="match status" value="1"/>
</dbReference>
<dbReference type="RefSeq" id="WP_056986267.1">
    <property type="nucleotide sequence ID" value="NZ_BAAAXI010000151.1"/>
</dbReference>
<dbReference type="EC" id="3.1.21.2" evidence="7"/>
<keyword evidence="3 7" id="KW-0227">DNA damage</keyword>
<feature type="binding site" evidence="7">
    <location>
        <position position="181"/>
    </location>
    <ligand>
        <name>Zn(2+)</name>
        <dbReference type="ChEBI" id="CHEBI:29105"/>
        <label>3</label>
    </ligand>
</feature>
<dbReference type="GO" id="GO:0008081">
    <property type="term" value="F:phosphoric diester hydrolase activity"/>
    <property type="evidence" value="ECO:0007669"/>
    <property type="project" value="TreeGrafter"/>
</dbReference>
<evidence type="ECO:0000313" key="11">
    <source>
        <dbReference type="Proteomes" id="UP000076244"/>
    </source>
</evidence>
<evidence type="ECO:0000256" key="4">
    <source>
        <dbReference type="ARBA" id="ARBA00022801"/>
    </source>
</evidence>
<comment type="similarity">
    <text evidence="1 7">Belongs to the AP endonuclease 2 family.</text>
</comment>
<dbReference type="CDD" id="cd00019">
    <property type="entry name" value="AP2Ec"/>
    <property type="match status" value="1"/>
</dbReference>